<evidence type="ECO:0000256" key="9">
    <source>
        <dbReference type="ARBA" id="ARBA00022967"/>
    </source>
</evidence>
<keyword evidence="8 15" id="KW-0460">Magnesium</keyword>
<dbReference type="SUPFAM" id="SSF81653">
    <property type="entry name" value="Calcium ATPase, transduction domain A"/>
    <property type="match status" value="1"/>
</dbReference>
<evidence type="ECO:0000256" key="5">
    <source>
        <dbReference type="ARBA" id="ARBA00022723"/>
    </source>
</evidence>
<accession>A0A6L2PGL3</accession>
<feature type="binding site" evidence="14">
    <location>
        <position position="571"/>
    </location>
    <ligand>
        <name>ATP</name>
        <dbReference type="ChEBI" id="CHEBI:30616"/>
    </ligand>
</feature>
<dbReference type="GO" id="GO:0005524">
    <property type="term" value="F:ATP binding"/>
    <property type="evidence" value="ECO:0007669"/>
    <property type="project" value="UniProtKB-UniRule"/>
</dbReference>
<comment type="subcellular location">
    <subcellularLocation>
        <location evidence="2">Endomembrane system</location>
    </subcellularLocation>
    <subcellularLocation>
        <location evidence="1 16">Membrane</location>
        <topology evidence="1 16">Multi-pass membrane protein</topology>
    </subcellularLocation>
</comment>
<dbReference type="GO" id="GO:0140326">
    <property type="term" value="F:ATPase-coupled intramembrane lipid transporter activity"/>
    <property type="evidence" value="ECO:0007669"/>
    <property type="project" value="UniProtKB-EC"/>
</dbReference>
<feature type="domain" description="P-type ATPase A" evidence="17">
    <location>
        <begin position="134"/>
        <end position="193"/>
    </location>
</feature>
<comment type="cofactor">
    <cofactor evidence="15">
        <name>Mg(2+)</name>
        <dbReference type="ChEBI" id="CHEBI:18420"/>
    </cofactor>
</comment>
<dbReference type="Pfam" id="PF16212">
    <property type="entry name" value="PhoLip_ATPase_C"/>
    <property type="match status" value="1"/>
</dbReference>
<dbReference type="InterPro" id="IPR059000">
    <property type="entry name" value="ATPase_P-type_domA"/>
</dbReference>
<comment type="catalytic activity">
    <reaction evidence="12 16">
        <text>ATP + H2O + phospholipidSide 1 = ADP + phosphate + phospholipidSide 2.</text>
        <dbReference type="EC" id="7.6.2.1"/>
    </reaction>
</comment>
<dbReference type="SFLD" id="SFLDS00003">
    <property type="entry name" value="Haloacid_Dehalogenase"/>
    <property type="match status" value="1"/>
</dbReference>
<evidence type="ECO:0000256" key="14">
    <source>
        <dbReference type="PIRSR" id="PIRSR606539-2"/>
    </source>
</evidence>
<feature type="binding site" evidence="14">
    <location>
        <position position="684"/>
    </location>
    <ligand>
        <name>ATP</name>
        <dbReference type="ChEBI" id="CHEBI:30616"/>
    </ligand>
</feature>
<dbReference type="Pfam" id="PF13246">
    <property type="entry name" value="Cation_ATPase"/>
    <property type="match status" value="1"/>
</dbReference>
<reference evidence="21" key="1">
    <citation type="submission" date="2020-01" db="EMBL/GenBank/DDBJ databases">
        <title>Draft genome sequence of the Termite Coptotermes fromosanus.</title>
        <authorList>
            <person name="Itakura S."/>
            <person name="Yosikawa Y."/>
            <person name="Umezawa K."/>
        </authorList>
    </citation>
    <scope>NUCLEOTIDE SEQUENCE [LARGE SCALE GENOMIC DNA]</scope>
</reference>
<protein>
    <recommendedName>
        <fullName evidence="16">Phospholipid-transporting ATPase</fullName>
        <ecNumber evidence="16">7.6.2.1</ecNumber>
    </recommendedName>
</protein>
<evidence type="ECO:0000256" key="1">
    <source>
        <dbReference type="ARBA" id="ARBA00004141"/>
    </source>
</evidence>
<evidence type="ECO:0000259" key="19">
    <source>
        <dbReference type="Pfam" id="PF16212"/>
    </source>
</evidence>
<keyword evidence="7 14" id="KW-0067">ATP-binding</keyword>
<evidence type="ECO:0000256" key="8">
    <source>
        <dbReference type="ARBA" id="ARBA00022842"/>
    </source>
</evidence>
<feature type="binding site" evidence="15">
    <location>
        <position position="413"/>
    </location>
    <ligand>
        <name>Mg(2+)</name>
        <dbReference type="ChEBI" id="CHEBI:18420"/>
    </ligand>
</feature>
<feature type="binding site" evidence="14">
    <location>
        <position position="804"/>
    </location>
    <ligand>
        <name>ATP</name>
        <dbReference type="ChEBI" id="CHEBI:30616"/>
    </ligand>
</feature>
<dbReference type="Gene3D" id="3.40.1110.10">
    <property type="entry name" value="Calcium-transporting ATPase, cytoplasmic domain N"/>
    <property type="match status" value="1"/>
</dbReference>
<dbReference type="InterPro" id="IPR008250">
    <property type="entry name" value="ATPase_P-typ_transduc_dom_A_sf"/>
</dbReference>
<dbReference type="OrthoDB" id="377733at2759"/>
<dbReference type="InterPro" id="IPR032630">
    <property type="entry name" value="P_typ_ATPase_c"/>
</dbReference>
<dbReference type="GO" id="GO:0045332">
    <property type="term" value="P:phospholipid translocation"/>
    <property type="evidence" value="ECO:0007669"/>
    <property type="project" value="TreeGrafter"/>
</dbReference>
<dbReference type="Gene3D" id="3.40.50.1000">
    <property type="entry name" value="HAD superfamily/HAD-like"/>
    <property type="match status" value="1"/>
</dbReference>
<comment type="caution">
    <text evidence="20">The sequence shown here is derived from an EMBL/GenBank/DDBJ whole genome shotgun (WGS) entry which is preliminary data.</text>
</comment>
<feature type="domain" description="P-type ATPase C-terminal" evidence="19">
    <location>
        <begin position="827"/>
        <end position="1072"/>
    </location>
</feature>
<dbReference type="SUPFAM" id="SSF81665">
    <property type="entry name" value="Calcium ATPase, transmembrane domain M"/>
    <property type="match status" value="1"/>
</dbReference>
<feature type="binding site" evidence="14">
    <location>
        <position position="507"/>
    </location>
    <ligand>
        <name>ATP</name>
        <dbReference type="ChEBI" id="CHEBI:30616"/>
    </ligand>
</feature>
<feature type="binding site" evidence="14">
    <location>
        <position position="414"/>
    </location>
    <ligand>
        <name>ATP</name>
        <dbReference type="ChEBI" id="CHEBI:30616"/>
    </ligand>
</feature>
<keyword evidence="21" id="KW-1185">Reference proteome</keyword>
<dbReference type="PROSITE" id="PS00154">
    <property type="entry name" value="ATPASE_E1_E2"/>
    <property type="match status" value="1"/>
</dbReference>
<feature type="transmembrane region" description="Helical" evidence="16">
    <location>
        <begin position="978"/>
        <end position="999"/>
    </location>
</feature>
<keyword evidence="10 16" id="KW-1133">Transmembrane helix</keyword>
<dbReference type="InterPro" id="IPR023299">
    <property type="entry name" value="ATPase_P-typ_cyto_dom_N"/>
</dbReference>
<dbReference type="InterPro" id="IPR023214">
    <property type="entry name" value="HAD_sf"/>
</dbReference>
<feature type="binding site" evidence="14">
    <location>
        <position position="683"/>
    </location>
    <ligand>
        <name>ATP</name>
        <dbReference type="ChEBI" id="CHEBI:30616"/>
    </ligand>
</feature>
<feature type="binding site" evidence="15">
    <location>
        <position position="415"/>
    </location>
    <ligand>
        <name>Mg(2+)</name>
        <dbReference type="ChEBI" id="CHEBI:18420"/>
    </ligand>
</feature>
<feature type="transmembrane region" description="Helical" evidence="16">
    <location>
        <begin position="1036"/>
        <end position="1061"/>
    </location>
</feature>
<dbReference type="InterPro" id="IPR023298">
    <property type="entry name" value="ATPase_P-typ_TM_dom_sf"/>
</dbReference>
<feature type="transmembrane region" description="Helical" evidence="16">
    <location>
        <begin position="343"/>
        <end position="367"/>
    </location>
</feature>
<dbReference type="Proteomes" id="UP000502823">
    <property type="component" value="Unassembled WGS sequence"/>
</dbReference>
<dbReference type="InParanoid" id="A0A6L2PGL3"/>
<dbReference type="SUPFAM" id="SSF56784">
    <property type="entry name" value="HAD-like"/>
    <property type="match status" value="1"/>
</dbReference>
<feature type="binding site" evidence="14">
    <location>
        <position position="685"/>
    </location>
    <ligand>
        <name>ATP</name>
        <dbReference type="ChEBI" id="CHEBI:30616"/>
    </ligand>
</feature>
<evidence type="ECO:0000259" key="18">
    <source>
        <dbReference type="Pfam" id="PF16209"/>
    </source>
</evidence>
<feature type="transmembrane region" description="Helical" evidence="16">
    <location>
        <begin position="1006"/>
        <end position="1030"/>
    </location>
</feature>
<dbReference type="CDD" id="cd02073">
    <property type="entry name" value="P-type_ATPase_APLT_Dnf-like"/>
    <property type="match status" value="1"/>
</dbReference>
<keyword evidence="11 16" id="KW-0472">Membrane</keyword>
<dbReference type="Pfam" id="PF16209">
    <property type="entry name" value="PhoLip_ATPase_N"/>
    <property type="match status" value="1"/>
</dbReference>
<keyword evidence="6 14" id="KW-0547">Nucleotide-binding</keyword>
<dbReference type="Gene3D" id="2.70.150.10">
    <property type="entry name" value="Calcium-transporting ATPase, cytoplasmic transduction domain A"/>
    <property type="match status" value="1"/>
</dbReference>
<dbReference type="GO" id="GO:0005783">
    <property type="term" value="C:endoplasmic reticulum"/>
    <property type="evidence" value="ECO:0007669"/>
    <property type="project" value="TreeGrafter"/>
</dbReference>
<comment type="similarity">
    <text evidence="3 16">Belongs to the cation transport ATPase (P-type) (TC 3.A.3) family. Type IV subfamily.</text>
</comment>
<evidence type="ECO:0000256" key="6">
    <source>
        <dbReference type="ARBA" id="ARBA00022741"/>
    </source>
</evidence>
<dbReference type="SFLD" id="SFLDG00002">
    <property type="entry name" value="C1.7:_P-type_atpase_like"/>
    <property type="match status" value="1"/>
</dbReference>
<dbReference type="GO" id="GO:0000287">
    <property type="term" value="F:magnesium ion binding"/>
    <property type="evidence" value="ECO:0007669"/>
    <property type="project" value="UniProtKB-UniRule"/>
</dbReference>
<feature type="active site" description="4-aspartylphosphate intermediate" evidence="13">
    <location>
        <position position="413"/>
    </location>
</feature>
<evidence type="ECO:0000256" key="7">
    <source>
        <dbReference type="ARBA" id="ARBA00022840"/>
    </source>
</evidence>
<feature type="binding site" evidence="14">
    <location>
        <position position="774"/>
    </location>
    <ligand>
        <name>ATP</name>
        <dbReference type="ChEBI" id="CHEBI:30616"/>
    </ligand>
</feature>
<evidence type="ECO:0000313" key="20">
    <source>
        <dbReference type="EMBL" id="GFG30600.1"/>
    </source>
</evidence>
<feature type="transmembrane region" description="Helical" evidence="16">
    <location>
        <begin position="861"/>
        <end position="878"/>
    </location>
</feature>
<name>A0A6L2PGL3_COPFO</name>
<feature type="transmembrane region" description="Helical" evidence="16">
    <location>
        <begin position="941"/>
        <end position="958"/>
    </location>
</feature>
<feature type="binding site" evidence="14">
    <location>
        <position position="805"/>
    </location>
    <ligand>
        <name>ATP</name>
        <dbReference type="ChEBI" id="CHEBI:30616"/>
    </ligand>
</feature>
<dbReference type="FunFam" id="3.40.50.1000:FF:000210">
    <property type="entry name" value="Phospholipid-transporting ATPase"/>
    <property type="match status" value="1"/>
</dbReference>
<keyword evidence="4 16" id="KW-0812">Transmembrane</keyword>
<evidence type="ECO:0000256" key="2">
    <source>
        <dbReference type="ARBA" id="ARBA00004308"/>
    </source>
</evidence>
<dbReference type="NCBIfam" id="TIGR01494">
    <property type="entry name" value="ATPase_P-type"/>
    <property type="match status" value="2"/>
</dbReference>
<evidence type="ECO:0000256" key="13">
    <source>
        <dbReference type="PIRSR" id="PIRSR606539-1"/>
    </source>
</evidence>
<evidence type="ECO:0000256" key="10">
    <source>
        <dbReference type="ARBA" id="ARBA00022989"/>
    </source>
</evidence>
<feature type="transmembrane region" description="Helical" evidence="16">
    <location>
        <begin position="301"/>
        <end position="323"/>
    </location>
</feature>
<proteinExistence type="inferred from homology"/>
<evidence type="ECO:0000256" key="4">
    <source>
        <dbReference type="ARBA" id="ARBA00022692"/>
    </source>
</evidence>
<sequence>MRQATFIRNNSSYLRRSYSYYKGNKVSAVGDTRILWVGGDYGRSSTVQFPSNRIVTSKYTIWSFLPKNLFEQFRRVANFYFLCMSVIAVTIDSPVEPLTSVLPLIFVIFVTSLKQGYEDWLRHRSDNEVNCSLVTVIRKGIVQDIKAKDIHVGDLIRVVSDADVPCDLVLLSSSHTDGRCYITTANLDGETNLKTLVCPRLLCNLSQPEQLARLNAQIECEQPTSDLYKFSGKIELFPNEANTGNDDNCVQKNLLLRGARLKNTEFVIGCAVYTGQETKLALNSKLTSNKFSTVEKSINSFLLFFLLLLVTEVAVSIAFKYAVESDDKYKSYLGPQSDTGVSGVIQDLFSFVILYNYIIPISLYVTVEMQKFFGSLFFKWDKELYCEKIDQPAICNTSDLNEELGQVEYLFTDKTGTLTENNMWFRRCSVAGIPYLEDGGRMFQLLADGDKRNSILMDTFTPDIEHFLLALALCHSVQVGMGRGHTNNNTDTYPISSLDYQASSPDEKALVEASARCGVVFLGEEGECMSVMVKGRVCHYRKLNTLEFTSDRKRMSVIVQDKDGQIWLYCKGAESSIIPLTEAGPVHDTLQHVADFALRGLRTLVVCYRKLSVKEYSQLASHIAQSRQTLSSKRASVIAESYQKMEHNLTLLGATGVEDQLQDGVQETLESLRAAGIKVWILTGDKVETAVNISLSCGHLKPSARQLYLTGHTAPETCLQTLDTHRNQVSREPLEHYGLVVDGQSLSFALTASEKHLEAFQDVCRACTSVICCRMSPLQKCQVVQLVKGFPERPITAAIGDGANDVSMIQEAHVGLGIMGKEGWQAVRCSDFAFARFKFLRRVLLVHGHWYYIRVANLVQYFFYKNIVFIIPQLYYAFSNVFSTQPLYDTMFLTLYNVLFTSLPVLVYGLFEQNHSAQTLLDYPQLYSNNRRNVLMSWSSFFQWMAFGVWHSVVLYFIPYFMLLDNPVVLYNNTSMEMVAFGTFIFHCVVCVANLKLVLRSHYWTWLFLGSALLVTICGFILVTAVYSIITTASMAYVYPTLLGSCTFWLLSVVLIVACLVPDCTFNVLQRYTPAASAKLKKIWRRAFGKKTHSHYSFNRSSVQRRSSGHAADRRESGISVVSCRSIS</sequence>
<dbReference type="Pfam" id="PF00122">
    <property type="entry name" value="E1-E2_ATPase"/>
    <property type="match status" value="1"/>
</dbReference>
<organism evidence="20 21">
    <name type="scientific">Coptotermes formosanus</name>
    <name type="common">Formosan subterranean termite</name>
    <dbReference type="NCBI Taxonomy" id="36987"/>
    <lineage>
        <taxon>Eukaryota</taxon>
        <taxon>Metazoa</taxon>
        <taxon>Ecdysozoa</taxon>
        <taxon>Arthropoda</taxon>
        <taxon>Hexapoda</taxon>
        <taxon>Insecta</taxon>
        <taxon>Pterygota</taxon>
        <taxon>Neoptera</taxon>
        <taxon>Polyneoptera</taxon>
        <taxon>Dictyoptera</taxon>
        <taxon>Blattodea</taxon>
        <taxon>Blattoidea</taxon>
        <taxon>Termitoidae</taxon>
        <taxon>Rhinotermitidae</taxon>
        <taxon>Coptotermes</taxon>
    </lineage>
</organism>
<dbReference type="InterPro" id="IPR006539">
    <property type="entry name" value="P-type_ATPase_IV"/>
</dbReference>
<dbReference type="InterPro" id="IPR036412">
    <property type="entry name" value="HAD-like_sf"/>
</dbReference>
<dbReference type="GO" id="GO:0016887">
    <property type="term" value="F:ATP hydrolysis activity"/>
    <property type="evidence" value="ECO:0007669"/>
    <property type="project" value="InterPro"/>
</dbReference>
<dbReference type="EMBL" id="BLKM01010564">
    <property type="protein sequence ID" value="GFG30600.1"/>
    <property type="molecule type" value="Genomic_DNA"/>
</dbReference>
<dbReference type="SUPFAM" id="SSF81660">
    <property type="entry name" value="Metal cation-transporting ATPase, ATP-binding domain N"/>
    <property type="match status" value="1"/>
</dbReference>
<dbReference type="FunCoup" id="A0A6L2PGL3">
    <property type="interactions" value="15"/>
</dbReference>
<feature type="binding site" evidence="15">
    <location>
        <position position="801"/>
    </location>
    <ligand>
        <name>Mg(2+)</name>
        <dbReference type="ChEBI" id="CHEBI:18420"/>
    </ligand>
</feature>
<dbReference type="GO" id="GO:0005886">
    <property type="term" value="C:plasma membrane"/>
    <property type="evidence" value="ECO:0007669"/>
    <property type="project" value="TreeGrafter"/>
</dbReference>
<evidence type="ECO:0000313" key="21">
    <source>
        <dbReference type="Proteomes" id="UP000502823"/>
    </source>
</evidence>
<keyword evidence="9 16" id="KW-1278">Translocase</keyword>
<feature type="binding site" evidence="14">
    <location>
        <position position="415"/>
    </location>
    <ligand>
        <name>ATP</name>
        <dbReference type="ChEBI" id="CHEBI:30616"/>
    </ligand>
</feature>
<evidence type="ECO:0000256" key="12">
    <source>
        <dbReference type="ARBA" id="ARBA00034036"/>
    </source>
</evidence>
<feature type="binding site" evidence="14">
    <location>
        <position position="602"/>
    </location>
    <ligand>
        <name>ATP</name>
        <dbReference type="ChEBI" id="CHEBI:30616"/>
    </ligand>
</feature>
<dbReference type="InterPro" id="IPR001757">
    <property type="entry name" value="P_typ_ATPase"/>
</dbReference>
<dbReference type="NCBIfam" id="TIGR01652">
    <property type="entry name" value="ATPase-Plipid"/>
    <property type="match status" value="1"/>
</dbReference>
<dbReference type="InterPro" id="IPR032631">
    <property type="entry name" value="P-type_ATPase_N"/>
</dbReference>
<dbReference type="EC" id="7.6.2.1" evidence="16"/>
<evidence type="ECO:0000259" key="17">
    <source>
        <dbReference type="Pfam" id="PF00122"/>
    </source>
</evidence>
<feature type="binding site" evidence="14">
    <location>
        <position position="413"/>
    </location>
    <ligand>
        <name>ATP</name>
        <dbReference type="ChEBI" id="CHEBI:30616"/>
    </ligand>
</feature>
<dbReference type="SFLD" id="SFLDF00027">
    <property type="entry name" value="p-type_atpase"/>
    <property type="match status" value="1"/>
</dbReference>
<evidence type="ECO:0000256" key="3">
    <source>
        <dbReference type="ARBA" id="ARBA00008109"/>
    </source>
</evidence>
<feature type="transmembrane region" description="Helical" evidence="16">
    <location>
        <begin position="890"/>
        <end position="911"/>
    </location>
</feature>
<keyword evidence="5 15" id="KW-0479">Metal-binding</keyword>
<dbReference type="AlphaFoldDB" id="A0A6L2PGL3"/>
<feature type="binding site" evidence="14">
    <location>
        <position position="548"/>
    </location>
    <ligand>
        <name>ATP</name>
        <dbReference type="ChEBI" id="CHEBI:30616"/>
    </ligand>
</feature>
<evidence type="ECO:0000256" key="11">
    <source>
        <dbReference type="ARBA" id="ARBA00023136"/>
    </source>
</evidence>
<feature type="domain" description="P-type ATPase N-terminal" evidence="18">
    <location>
        <begin position="46"/>
        <end position="100"/>
    </location>
</feature>
<feature type="binding site" evidence="15">
    <location>
        <position position="805"/>
    </location>
    <ligand>
        <name>Mg(2+)</name>
        <dbReference type="ChEBI" id="CHEBI:18420"/>
    </ligand>
</feature>
<feature type="binding site" evidence="14">
    <location>
        <position position="780"/>
    </location>
    <ligand>
        <name>ATP</name>
        <dbReference type="ChEBI" id="CHEBI:30616"/>
    </ligand>
</feature>
<evidence type="ECO:0000256" key="16">
    <source>
        <dbReference type="RuleBase" id="RU362033"/>
    </source>
</evidence>
<dbReference type="PANTHER" id="PTHR24092:SF175">
    <property type="entry name" value="PHOSPHOLIPID-TRANSPORTING ATPASE"/>
    <property type="match status" value="1"/>
</dbReference>
<dbReference type="PRINTS" id="PR00119">
    <property type="entry name" value="CATATPASE"/>
</dbReference>
<gene>
    <name evidence="20" type="ORF">Cfor_10512</name>
</gene>
<dbReference type="InterPro" id="IPR018303">
    <property type="entry name" value="ATPase_P-typ_P_site"/>
</dbReference>
<dbReference type="PANTHER" id="PTHR24092">
    <property type="entry name" value="PROBABLE PHOSPHOLIPID-TRANSPORTING ATPASE"/>
    <property type="match status" value="1"/>
</dbReference>
<dbReference type="InterPro" id="IPR044492">
    <property type="entry name" value="P_typ_ATPase_HD_dom"/>
</dbReference>
<evidence type="ECO:0000256" key="15">
    <source>
        <dbReference type="PIRSR" id="PIRSR606539-3"/>
    </source>
</evidence>